<proteinExistence type="predicted"/>
<sequence length="127" mass="13339">MGDRQVQISAGNLTVTATLNDLDTANQLWESLPVTGRVEIWGDEIYFSIPVAAEEELDSQETVESGTVAYWPPGSALCLFWGPTPISAPGEIRPASAVNVIGVLDCDPTLLAQVPSGATIIVEKAGG</sequence>
<dbReference type="AlphaFoldDB" id="A0A381SHN8"/>
<feature type="domain" description="Cyclophilin TM1367-like" evidence="1">
    <location>
        <begin position="5"/>
        <end position="123"/>
    </location>
</feature>
<dbReference type="InterPro" id="IPR029000">
    <property type="entry name" value="Cyclophilin-like_dom_sf"/>
</dbReference>
<reference evidence="2" key="1">
    <citation type="submission" date="2018-05" db="EMBL/GenBank/DDBJ databases">
        <authorList>
            <person name="Lanie J.A."/>
            <person name="Ng W.-L."/>
            <person name="Kazmierczak K.M."/>
            <person name="Andrzejewski T.M."/>
            <person name="Davidsen T.M."/>
            <person name="Wayne K.J."/>
            <person name="Tettelin H."/>
            <person name="Glass J.I."/>
            <person name="Rusch D."/>
            <person name="Podicherti R."/>
            <person name="Tsui H.-C.T."/>
            <person name="Winkler M.E."/>
        </authorList>
    </citation>
    <scope>NUCLEOTIDE SEQUENCE</scope>
</reference>
<dbReference type="Gene3D" id="2.40.100.20">
    <property type="match status" value="1"/>
</dbReference>
<evidence type="ECO:0000259" key="1">
    <source>
        <dbReference type="Pfam" id="PF04126"/>
    </source>
</evidence>
<dbReference type="SUPFAM" id="SSF50891">
    <property type="entry name" value="Cyclophilin-like"/>
    <property type="match status" value="1"/>
</dbReference>
<evidence type="ECO:0000313" key="2">
    <source>
        <dbReference type="EMBL" id="SVA02798.1"/>
    </source>
</evidence>
<name>A0A381SHN8_9ZZZZ</name>
<dbReference type="Pfam" id="PF04126">
    <property type="entry name" value="Cyclophil_like"/>
    <property type="match status" value="1"/>
</dbReference>
<accession>A0A381SHN8</accession>
<dbReference type="EMBL" id="UINC01003042">
    <property type="protein sequence ID" value="SVA02798.1"/>
    <property type="molecule type" value="Genomic_DNA"/>
</dbReference>
<dbReference type="InterPro" id="IPR025658">
    <property type="entry name" value="Cyclophilin_TM1367"/>
</dbReference>
<protein>
    <recommendedName>
        <fullName evidence="1">Cyclophilin TM1367-like domain-containing protein</fullName>
    </recommendedName>
</protein>
<gene>
    <name evidence="2" type="ORF">METZ01_LOCUS55652</name>
</gene>
<organism evidence="2">
    <name type="scientific">marine metagenome</name>
    <dbReference type="NCBI Taxonomy" id="408172"/>
    <lineage>
        <taxon>unclassified sequences</taxon>
        <taxon>metagenomes</taxon>
        <taxon>ecological metagenomes</taxon>
    </lineage>
</organism>